<evidence type="ECO:0000259" key="2">
    <source>
        <dbReference type="Pfam" id="PF02517"/>
    </source>
</evidence>
<dbReference type="AlphaFoldDB" id="A0A1M7PDZ7"/>
<feature type="transmembrane region" description="Helical" evidence="1">
    <location>
        <begin position="132"/>
        <end position="149"/>
    </location>
</feature>
<evidence type="ECO:0000313" key="3">
    <source>
        <dbReference type="EMBL" id="SHN15180.1"/>
    </source>
</evidence>
<feature type="transmembrane region" description="Helical" evidence="1">
    <location>
        <begin position="155"/>
        <end position="173"/>
    </location>
</feature>
<feature type="domain" description="CAAX prenyl protease 2/Lysostaphin resistance protein A-like" evidence="2">
    <location>
        <begin position="81"/>
        <end position="168"/>
    </location>
</feature>
<keyword evidence="1" id="KW-0472">Membrane</keyword>
<accession>A0A1M7PDZ7</accession>
<dbReference type="EMBL" id="FRCY01000008">
    <property type="protein sequence ID" value="SHN15180.1"/>
    <property type="molecule type" value="Genomic_DNA"/>
</dbReference>
<dbReference type="GO" id="GO:0080120">
    <property type="term" value="P:CAAX-box protein maturation"/>
    <property type="evidence" value="ECO:0007669"/>
    <property type="project" value="UniProtKB-ARBA"/>
</dbReference>
<gene>
    <name evidence="3" type="ORF">SAMN04488057_108102</name>
</gene>
<dbReference type="GO" id="GO:0004175">
    <property type="term" value="F:endopeptidase activity"/>
    <property type="evidence" value="ECO:0007669"/>
    <property type="project" value="UniProtKB-ARBA"/>
</dbReference>
<organism evidence="3 4">
    <name type="scientific">Cyclobacterium lianum</name>
    <dbReference type="NCBI Taxonomy" id="388280"/>
    <lineage>
        <taxon>Bacteria</taxon>
        <taxon>Pseudomonadati</taxon>
        <taxon>Bacteroidota</taxon>
        <taxon>Cytophagia</taxon>
        <taxon>Cytophagales</taxon>
        <taxon>Cyclobacteriaceae</taxon>
        <taxon>Cyclobacterium</taxon>
    </lineage>
</organism>
<dbReference type="Pfam" id="PF02517">
    <property type="entry name" value="Rce1-like"/>
    <property type="match status" value="1"/>
</dbReference>
<keyword evidence="1" id="KW-0812">Transmembrane</keyword>
<evidence type="ECO:0000313" key="4">
    <source>
        <dbReference type="Proteomes" id="UP000184513"/>
    </source>
</evidence>
<sequence>MWILGWITLLGFGLAGLALVYFFQEQQLAALWAGNWSFSAQLLAGAMTGFLGAQLSRWLILRPFFRQERVRYHKLINQWNWSARGIVFISFCAGLGEEMFFRAGLQPLLGLWPTAVVFVLIHGYLNPFNWRISVYGLLMVGLIGIFGHLYEQAGILSAITAHAVFDAVLLFWITSGRLRPGSN</sequence>
<proteinExistence type="predicted"/>
<feature type="transmembrane region" description="Helical" evidence="1">
    <location>
        <begin position="42"/>
        <end position="60"/>
    </location>
</feature>
<dbReference type="InterPro" id="IPR003675">
    <property type="entry name" value="Rce1/LyrA-like_dom"/>
</dbReference>
<feature type="transmembrane region" description="Helical" evidence="1">
    <location>
        <begin position="107"/>
        <end position="125"/>
    </location>
</feature>
<protein>
    <recommendedName>
        <fullName evidence="2">CAAX prenyl protease 2/Lysostaphin resistance protein A-like domain-containing protein</fullName>
    </recommendedName>
</protein>
<reference evidence="3 4" key="1">
    <citation type="submission" date="2016-11" db="EMBL/GenBank/DDBJ databases">
        <authorList>
            <person name="Jaros S."/>
            <person name="Januszkiewicz K."/>
            <person name="Wedrychowicz H."/>
        </authorList>
    </citation>
    <scope>NUCLEOTIDE SEQUENCE [LARGE SCALE GENOMIC DNA]</scope>
    <source>
        <strain evidence="3 4">CGMCC 1.6102</strain>
    </source>
</reference>
<keyword evidence="1" id="KW-1133">Transmembrane helix</keyword>
<dbReference type="Proteomes" id="UP000184513">
    <property type="component" value="Unassembled WGS sequence"/>
</dbReference>
<keyword evidence="4" id="KW-1185">Reference proteome</keyword>
<dbReference type="STRING" id="388280.SAMN04488057_108102"/>
<evidence type="ECO:0000256" key="1">
    <source>
        <dbReference type="SAM" id="Phobius"/>
    </source>
</evidence>
<feature type="transmembrane region" description="Helical" evidence="1">
    <location>
        <begin position="81"/>
        <end position="101"/>
    </location>
</feature>
<name>A0A1M7PDZ7_9BACT</name>